<proteinExistence type="predicted"/>
<evidence type="ECO:0008006" key="4">
    <source>
        <dbReference type="Google" id="ProtNLM"/>
    </source>
</evidence>
<evidence type="ECO:0000313" key="2">
    <source>
        <dbReference type="EMBL" id="KAG6457777.1"/>
    </source>
</evidence>
<gene>
    <name evidence="2" type="ORF">O3G_MSEX010479</name>
</gene>
<accession>A0A922CTH0</accession>
<protein>
    <recommendedName>
        <fullName evidence="4">Regulatory protein zeste</fullName>
    </recommendedName>
</protein>
<organism evidence="2 3">
    <name type="scientific">Manduca sexta</name>
    <name type="common">Tobacco hawkmoth</name>
    <name type="synonym">Tobacco hornworm</name>
    <dbReference type="NCBI Taxonomy" id="7130"/>
    <lineage>
        <taxon>Eukaryota</taxon>
        <taxon>Metazoa</taxon>
        <taxon>Ecdysozoa</taxon>
        <taxon>Arthropoda</taxon>
        <taxon>Hexapoda</taxon>
        <taxon>Insecta</taxon>
        <taxon>Pterygota</taxon>
        <taxon>Neoptera</taxon>
        <taxon>Endopterygota</taxon>
        <taxon>Lepidoptera</taxon>
        <taxon>Glossata</taxon>
        <taxon>Ditrysia</taxon>
        <taxon>Bombycoidea</taxon>
        <taxon>Sphingidae</taxon>
        <taxon>Sphinginae</taxon>
        <taxon>Sphingini</taxon>
        <taxon>Manduca</taxon>
    </lineage>
</organism>
<sequence length="289" mass="33274">MHYICLIKLNCHIDSSKMSKDKNTYRHVSYEQVKTIIDFMGQHIELATGSMRSLYERHTSKKLWGELTKTLNSCHGGTRKNSDGWSKYWSDFKNKLKNKVRILERQKSGSALNKTIRPLTKLEKRALVILGPYFDKRKNRRFEYTPVSDLQTEVKQETYHENNLSNNYGKDHNDTNDRLSGGENESEQSGASSDEDYVEEVQQVPNEQLIQNLYPKWLIEVEKKRADAELLRAKAEEQRASVAAINADAAVMQAEALNRLSEAAHKQAEAIMRIANILENRGCRDLLNI</sequence>
<dbReference type="EMBL" id="JH668556">
    <property type="protein sequence ID" value="KAG6457777.1"/>
    <property type="molecule type" value="Genomic_DNA"/>
</dbReference>
<keyword evidence="3" id="KW-1185">Reference proteome</keyword>
<dbReference type="AlphaFoldDB" id="A0A922CTH0"/>
<reference evidence="2" key="1">
    <citation type="journal article" date="2016" name="Insect Biochem. Mol. Biol.">
        <title>Multifaceted biological insights from a draft genome sequence of the tobacco hornworm moth, Manduca sexta.</title>
        <authorList>
            <person name="Kanost M.R."/>
            <person name="Arrese E.L."/>
            <person name="Cao X."/>
            <person name="Chen Y.R."/>
            <person name="Chellapilla S."/>
            <person name="Goldsmith M.R."/>
            <person name="Grosse-Wilde E."/>
            <person name="Heckel D.G."/>
            <person name="Herndon N."/>
            <person name="Jiang H."/>
            <person name="Papanicolaou A."/>
            <person name="Qu J."/>
            <person name="Soulages J.L."/>
            <person name="Vogel H."/>
            <person name="Walters J."/>
            <person name="Waterhouse R.M."/>
            <person name="Ahn S.J."/>
            <person name="Almeida F.C."/>
            <person name="An C."/>
            <person name="Aqrawi P."/>
            <person name="Bretschneider A."/>
            <person name="Bryant W.B."/>
            <person name="Bucks S."/>
            <person name="Chao H."/>
            <person name="Chevignon G."/>
            <person name="Christen J.M."/>
            <person name="Clarke D.F."/>
            <person name="Dittmer N.T."/>
            <person name="Ferguson L.C.F."/>
            <person name="Garavelou S."/>
            <person name="Gordon K.H.J."/>
            <person name="Gunaratna R.T."/>
            <person name="Han Y."/>
            <person name="Hauser F."/>
            <person name="He Y."/>
            <person name="Heidel-Fischer H."/>
            <person name="Hirsh A."/>
            <person name="Hu Y."/>
            <person name="Jiang H."/>
            <person name="Kalra D."/>
            <person name="Klinner C."/>
            <person name="Konig C."/>
            <person name="Kovar C."/>
            <person name="Kroll A.R."/>
            <person name="Kuwar S.S."/>
            <person name="Lee S.L."/>
            <person name="Lehman R."/>
            <person name="Li K."/>
            <person name="Li Z."/>
            <person name="Liang H."/>
            <person name="Lovelace S."/>
            <person name="Lu Z."/>
            <person name="Mansfield J.H."/>
            <person name="McCulloch K.J."/>
            <person name="Mathew T."/>
            <person name="Morton B."/>
            <person name="Muzny D.M."/>
            <person name="Neunemann D."/>
            <person name="Ongeri F."/>
            <person name="Pauchet Y."/>
            <person name="Pu L.L."/>
            <person name="Pyrousis I."/>
            <person name="Rao X.J."/>
            <person name="Redding A."/>
            <person name="Roesel C."/>
            <person name="Sanchez-Gracia A."/>
            <person name="Schaack S."/>
            <person name="Shukla A."/>
            <person name="Tetreau G."/>
            <person name="Wang Y."/>
            <person name="Xiong G.H."/>
            <person name="Traut W."/>
            <person name="Walsh T.K."/>
            <person name="Worley K.C."/>
            <person name="Wu D."/>
            <person name="Wu W."/>
            <person name="Wu Y.Q."/>
            <person name="Zhang X."/>
            <person name="Zou Z."/>
            <person name="Zucker H."/>
            <person name="Briscoe A.D."/>
            <person name="Burmester T."/>
            <person name="Clem R.J."/>
            <person name="Feyereisen R."/>
            <person name="Grimmelikhuijzen C.J.P."/>
            <person name="Hamodrakas S.J."/>
            <person name="Hansson B.S."/>
            <person name="Huguet E."/>
            <person name="Jermiin L.S."/>
            <person name="Lan Q."/>
            <person name="Lehman H.K."/>
            <person name="Lorenzen M."/>
            <person name="Merzendorfer H."/>
            <person name="Michalopoulos I."/>
            <person name="Morton D.B."/>
            <person name="Muthukrishnan S."/>
            <person name="Oakeshott J.G."/>
            <person name="Palmer W."/>
            <person name="Park Y."/>
            <person name="Passarelli A.L."/>
            <person name="Rozas J."/>
            <person name="Schwartz L.M."/>
            <person name="Smith W."/>
            <person name="Southgate A."/>
            <person name="Vilcinskas A."/>
            <person name="Vogt R."/>
            <person name="Wang P."/>
            <person name="Werren J."/>
            <person name="Yu X.Q."/>
            <person name="Zhou J.J."/>
            <person name="Brown S.J."/>
            <person name="Scherer S.E."/>
            <person name="Richards S."/>
            <person name="Blissard G.W."/>
        </authorList>
    </citation>
    <scope>NUCLEOTIDE SEQUENCE</scope>
</reference>
<reference evidence="2" key="2">
    <citation type="submission" date="2020-12" db="EMBL/GenBank/DDBJ databases">
        <authorList>
            <person name="Kanost M."/>
        </authorList>
    </citation>
    <scope>NUCLEOTIDE SEQUENCE</scope>
</reference>
<dbReference type="Proteomes" id="UP000791440">
    <property type="component" value="Unassembled WGS sequence"/>
</dbReference>
<evidence type="ECO:0000313" key="3">
    <source>
        <dbReference type="Proteomes" id="UP000791440"/>
    </source>
</evidence>
<comment type="caution">
    <text evidence="2">The sequence shown here is derived from an EMBL/GenBank/DDBJ whole genome shotgun (WGS) entry which is preliminary data.</text>
</comment>
<feature type="region of interest" description="Disordered" evidence="1">
    <location>
        <begin position="161"/>
        <end position="198"/>
    </location>
</feature>
<name>A0A922CTH0_MANSE</name>
<evidence type="ECO:0000256" key="1">
    <source>
        <dbReference type="SAM" id="MobiDB-lite"/>
    </source>
</evidence>